<evidence type="ECO:0000313" key="1">
    <source>
        <dbReference type="EMBL" id="RHK05570.1"/>
    </source>
</evidence>
<sequence length="73" mass="8375">MVSFALAVACLLPIKIKKGFPRKRETSEMLPKQHLQLFVLFCSVCVFETVFFVETVHTSVCLCEFLTSSVEWM</sequence>
<name>A0A415EQH4_ENTCA</name>
<dbReference type="AlphaFoldDB" id="A0A415EQH4"/>
<proteinExistence type="predicted"/>
<evidence type="ECO:0000313" key="2">
    <source>
        <dbReference type="Proteomes" id="UP000286288"/>
    </source>
</evidence>
<protein>
    <submittedName>
        <fullName evidence="1">Uncharacterized protein</fullName>
    </submittedName>
</protein>
<gene>
    <name evidence="1" type="ORF">DW084_12495</name>
</gene>
<accession>A0A415EQH4</accession>
<comment type="caution">
    <text evidence="1">The sequence shown here is derived from an EMBL/GenBank/DDBJ whole genome shotgun (WGS) entry which is preliminary data.</text>
</comment>
<dbReference type="Proteomes" id="UP000286288">
    <property type="component" value="Unassembled WGS sequence"/>
</dbReference>
<dbReference type="EMBL" id="QRMZ01000017">
    <property type="protein sequence ID" value="RHK05570.1"/>
    <property type="molecule type" value="Genomic_DNA"/>
</dbReference>
<reference evidence="1 2" key="1">
    <citation type="submission" date="2018-08" db="EMBL/GenBank/DDBJ databases">
        <title>A genome reference for cultivated species of the human gut microbiota.</title>
        <authorList>
            <person name="Zou Y."/>
            <person name="Xue W."/>
            <person name="Luo G."/>
        </authorList>
    </citation>
    <scope>NUCLEOTIDE SEQUENCE [LARGE SCALE GENOMIC DNA]</scope>
    <source>
        <strain evidence="1 2">AF48-16</strain>
    </source>
</reference>
<organism evidence="1 2">
    <name type="scientific">Enterococcus casseliflavus</name>
    <name type="common">Enterococcus flavescens</name>
    <dbReference type="NCBI Taxonomy" id="37734"/>
    <lineage>
        <taxon>Bacteria</taxon>
        <taxon>Bacillati</taxon>
        <taxon>Bacillota</taxon>
        <taxon>Bacilli</taxon>
        <taxon>Lactobacillales</taxon>
        <taxon>Enterococcaceae</taxon>
        <taxon>Enterococcus</taxon>
    </lineage>
</organism>